<feature type="repeat" description="WD" evidence="5">
    <location>
        <begin position="39"/>
        <end position="74"/>
    </location>
</feature>
<feature type="repeat" description="WD" evidence="5">
    <location>
        <begin position="186"/>
        <end position="228"/>
    </location>
</feature>
<evidence type="ECO:0000313" key="7">
    <source>
        <dbReference type="Proteomes" id="UP000015453"/>
    </source>
</evidence>
<dbReference type="PROSITE" id="PS50294">
    <property type="entry name" value="WD_REPEATS_REGION"/>
    <property type="match status" value="3"/>
</dbReference>
<gene>
    <name evidence="6" type="ORF">M569_06428</name>
</gene>
<evidence type="ECO:0000256" key="2">
    <source>
        <dbReference type="ARBA" id="ARBA00022737"/>
    </source>
</evidence>
<dbReference type="Pfam" id="PF00400">
    <property type="entry name" value="WD40"/>
    <property type="match status" value="5"/>
</dbReference>
<evidence type="ECO:0008006" key="8">
    <source>
        <dbReference type="Google" id="ProtNLM"/>
    </source>
</evidence>
<dbReference type="InterPro" id="IPR015943">
    <property type="entry name" value="WD40/YVTN_repeat-like_dom_sf"/>
</dbReference>
<proteinExistence type="predicted"/>
<comment type="caution">
    <text evidence="6">The sequence shown here is derived from an EMBL/GenBank/DDBJ whole genome shotgun (WGS) entry which is preliminary data.</text>
</comment>
<feature type="non-terminal residue" evidence="6">
    <location>
        <position position="424"/>
    </location>
</feature>
<dbReference type="InterPro" id="IPR001680">
    <property type="entry name" value="WD40_rpt"/>
</dbReference>
<dbReference type="GO" id="GO:0031464">
    <property type="term" value="C:Cul4A-RING E3 ubiquitin ligase complex"/>
    <property type="evidence" value="ECO:0007669"/>
    <property type="project" value="TreeGrafter"/>
</dbReference>
<dbReference type="OrthoDB" id="361494at2759"/>
<dbReference type="SMART" id="SM00320">
    <property type="entry name" value="WD40"/>
    <property type="match status" value="6"/>
</dbReference>
<dbReference type="PROSITE" id="PS50082">
    <property type="entry name" value="WD_REPEATS_2"/>
    <property type="match status" value="4"/>
</dbReference>
<keyword evidence="2" id="KW-0677">Repeat</keyword>
<keyword evidence="4" id="KW-0234">DNA repair</keyword>
<dbReference type="PANTHER" id="PTHR46202">
    <property type="entry name" value="DNA EXCISION REPAIR PROTEIN ERCC-8"/>
    <property type="match status" value="1"/>
</dbReference>
<dbReference type="Proteomes" id="UP000015453">
    <property type="component" value="Unassembled WGS sequence"/>
</dbReference>
<dbReference type="AlphaFoldDB" id="S8E7J1"/>
<dbReference type="GO" id="GO:0006283">
    <property type="term" value="P:transcription-coupled nucleotide-excision repair"/>
    <property type="evidence" value="ECO:0007669"/>
    <property type="project" value="InterPro"/>
</dbReference>
<dbReference type="Gene3D" id="2.130.10.10">
    <property type="entry name" value="YVTN repeat-like/Quinoprotein amine dehydrogenase"/>
    <property type="match status" value="2"/>
</dbReference>
<reference evidence="6 7" key="1">
    <citation type="journal article" date="2013" name="BMC Genomics">
        <title>The miniature genome of a carnivorous plant Genlisea aurea contains a low number of genes and short non-coding sequences.</title>
        <authorList>
            <person name="Leushkin E.V."/>
            <person name="Sutormin R.A."/>
            <person name="Nabieva E.R."/>
            <person name="Penin A.A."/>
            <person name="Kondrashov A.S."/>
            <person name="Logacheva M.D."/>
        </authorList>
    </citation>
    <scope>NUCLEOTIDE SEQUENCE [LARGE SCALE GENOMIC DNA]</scope>
</reference>
<feature type="repeat" description="WD" evidence="5">
    <location>
        <begin position="305"/>
        <end position="346"/>
    </location>
</feature>
<feature type="repeat" description="WD" evidence="5">
    <location>
        <begin position="99"/>
        <end position="141"/>
    </location>
</feature>
<dbReference type="PROSITE" id="PS00678">
    <property type="entry name" value="WD_REPEATS_1"/>
    <property type="match status" value="2"/>
</dbReference>
<dbReference type="FunFam" id="2.130.10.10:FF:001188">
    <property type="entry name" value="Transducin/WD40 repeat-like superfamily protein"/>
    <property type="match status" value="1"/>
</dbReference>
<dbReference type="InterPro" id="IPR036322">
    <property type="entry name" value="WD40_repeat_dom_sf"/>
</dbReference>
<name>S8E7J1_9LAMI</name>
<evidence type="ECO:0000256" key="3">
    <source>
        <dbReference type="ARBA" id="ARBA00022763"/>
    </source>
</evidence>
<evidence type="ECO:0000256" key="4">
    <source>
        <dbReference type="ARBA" id="ARBA00023204"/>
    </source>
</evidence>
<evidence type="ECO:0000256" key="1">
    <source>
        <dbReference type="ARBA" id="ARBA00022574"/>
    </source>
</evidence>
<dbReference type="EMBL" id="AUSU01002655">
    <property type="protein sequence ID" value="EPS68342.1"/>
    <property type="molecule type" value="Genomic_DNA"/>
</dbReference>
<dbReference type="PRINTS" id="PR00320">
    <property type="entry name" value="GPROTEINBRPT"/>
</dbReference>
<dbReference type="InterPro" id="IPR019775">
    <property type="entry name" value="WD40_repeat_CS"/>
</dbReference>
<keyword evidence="3" id="KW-0227">DNA damage</keyword>
<dbReference type="GO" id="GO:0000109">
    <property type="term" value="C:nucleotide-excision repair complex"/>
    <property type="evidence" value="ECO:0007669"/>
    <property type="project" value="TreeGrafter"/>
</dbReference>
<dbReference type="SUPFAM" id="SSF50978">
    <property type="entry name" value="WD40 repeat-like"/>
    <property type="match status" value="1"/>
</dbReference>
<evidence type="ECO:0000256" key="5">
    <source>
        <dbReference type="PROSITE-ProRule" id="PRU00221"/>
    </source>
</evidence>
<dbReference type="PANTHER" id="PTHR46202:SF1">
    <property type="entry name" value="DNA EXCISION REPAIR PROTEIN ERCC-8"/>
    <property type="match status" value="1"/>
</dbReference>
<sequence>MWKTIKEREFGIIRPNLFRSFICKSRVSSIDLSNHKEIVSSHRGSINSLQIDLTEGRYLLAGSADATVAVYDIQCATDHEAGGLIAKHRSLFVIGRQHEHGHEFAVSSAIWYPVDTGLFVTGSYDRNVNVWDTNTNQMVMNFKMPGKVYRTAMSSIAKSHMLIATGTEDAEVRLCDIASGASTHTLSGHLDGVMSLDWSTSCEWVLVSGSCDGAIRFWDIRRAGCFRVLDQMRTQLGRRPPLLAHPKAGRVYDLSCLFCAEVFFFNEKKLNVSTSTPRATVSASAQVKVTKRKSHPGMLSVHDRSTGHYGVVTGLKMTEDGMYLLSAGSDSRLRMWDMDSGCNTLVNYGAIRFPSRKPIQMAVTEDSSFVFVPCLAGISQSFDVSSGKTVRSFRGHYDCVNCCCYNAQDQASRGNDREILVWTP</sequence>
<evidence type="ECO:0000313" key="6">
    <source>
        <dbReference type="EMBL" id="EPS68342.1"/>
    </source>
</evidence>
<protein>
    <recommendedName>
        <fullName evidence="8">DNA excision repair protein ERCC-8</fullName>
    </recommendedName>
</protein>
<dbReference type="GO" id="GO:0000209">
    <property type="term" value="P:protein polyubiquitination"/>
    <property type="evidence" value="ECO:0007669"/>
    <property type="project" value="TreeGrafter"/>
</dbReference>
<keyword evidence="7" id="KW-1185">Reference proteome</keyword>
<accession>S8E7J1</accession>
<dbReference type="InterPro" id="IPR020472">
    <property type="entry name" value="WD40_PAC1"/>
</dbReference>
<dbReference type="InterPro" id="IPR042238">
    <property type="entry name" value="Rad28/ERCC8/Ckn1/ATCSA-1"/>
</dbReference>
<keyword evidence="1 5" id="KW-0853">WD repeat</keyword>
<dbReference type="GO" id="GO:0043161">
    <property type="term" value="P:proteasome-mediated ubiquitin-dependent protein catabolic process"/>
    <property type="evidence" value="ECO:0007669"/>
    <property type="project" value="TreeGrafter"/>
</dbReference>
<organism evidence="6 7">
    <name type="scientific">Genlisea aurea</name>
    <dbReference type="NCBI Taxonomy" id="192259"/>
    <lineage>
        <taxon>Eukaryota</taxon>
        <taxon>Viridiplantae</taxon>
        <taxon>Streptophyta</taxon>
        <taxon>Embryophyta</taxon>
        <taxon>Tracheophyta</taxon>
        <taxon>Spermatophyta</taxon>
        <taxon>Magnoliopsida</taxon>
        <taxon>eudicotyledons</taxon>
        <taxon>Gunneridae</taxon>
        <taxon>Pentapetalae</taxon>
        <taxon>asterids</taxon>
        <taxon>lamiids</taxon>
        <taxon>Lamiales</taxon>
        <taxon>Lentibulariaceae</taxon>
        <taxon>Genlisea</taxon>
    </lineage>
</organism>